<comment type="caution">
    <text evidence="2">The sequence shown here is derived from an EMBL/GenBank/DDBJ whole genome shotgun (WGS) entry which is preliminary data.</text>
</comment>
<keyword evidence="1" id="KW-1133">Transmembrane helix</keyword>
<dbReference type="Proteomes" id="UP000177052">
    <property type="component" value="Unassembled WGS sequence"/>
</dbReference>
<evidence type="ECO:0000256" key="1">
    <source>
        <dbReference type="SAM" id="Phobius"/>
    </source>
</evidence>
<keyword evidence="1" id="KW-0472">Membrane</keyword>
<protein>
    <submittedName>
        <fullName evidence="2">Uncharacterized protein</fullName>
    </submittedName>
</protein>
<evidence type="ECO:0000313" key="3">
    <source>
        <dbReference type="Proteomes" id="UP000177052"/>
    </source>
</evidence>
<dbReference type="EMBL" id="MFUJ01000016">
    <property type="protein sequence ID" value="OGI79336.1"/>
    <property type="molecule type" value="Genomic_DNA"/>
</dbReference>
<sequence>MINAILSILIFTGVVWGLNKKLPIQICSICAGVTLTWLWMLGGMWLGVLSVSRYEFLAAILMGASIGGIVTEIKKMFLKLRARSAGKSKEVETLEDKLKNCC</sequence>
<proteinExistence type="predicted"/>
<accession>A0A1F6WC53</accession>
<evidence type="ECO:0000313" key="2">
    <source>
        <dbReference type="EMBL" id="OGI79336.1"/>
    </source>
</evidence>
<name>A0A1F6WC53_9BACT</name>
<keyword evidence="1" id="KW-0812">Transmembrane</keyword>
<organism evidence="2 3">
    <name type="scientific">Candidatus Nomurabacteria bacterium RIFCSPHIGHO2_12_FULL_37_29</name>
    <dbReference type="NCBI Taxonomy" id="1801759"/>
    <lineage>
        <taxon>Bacteria</taxon>
        <taxon>Candidatus Nomuraibacteriota</taxon>
    </lineage>
</organism>
<dbReference type="AlphaFoldDB" id="A0A1F6WC53"/>
<reference evidence="2 3" key="1">
    <citation type="journal article" date="2016" name="Nat. Commun.">
        <title>Thousands of microbial genomes shed light on interconnected biogeochemical processes in an aquifer system.</title>
        <authorList>
            <person name="Anantharaman K."/>
            <person name="Brown C.T."/>
            <person name="Hug L.A."/>
            <person name="Sharon I."/>
            <person name="Castelle C.J."/>
            <person name="Probst A.J."/>
            <person name="Thomas B.C."/>
            <person name="Singh A."/>
            <person name="Wilkins M.J."/>
            <person name="Karaoz U."/>
            <person name="Brodie E.L."/>
            <person name="Williams K.H."/>
            <person name="Hubbard S.S."/>
            <person name="Banfield J.F."/>
        </authorList>
    </citation>
    <scope>NUCLEOTIDE SEQUENCE [LARGE SCALE GENOMIC DNA]</scope>
</reference>
<gene>
    <name evidence="2" type="ORF">A3F19_02465</name>
</gene>
<feature type="transmembrane region" description="Helical" evidence="1">
    <location>
        <begin position="54"/>
        <end position="73"/>
    </location>
</feature>
<feature type="transmembrane region" description="Helical" evidence="1">
    <location>
        <begin position="26"/>
        <end position="48"/>
    </location>
</feature>